<organism evidence="4 5">
    <name type="scientific">Oopsacas minuta</name>
    <dbReference type="NCBI Taxonomy" id="111878"/>
    <lineage>
        <taxon>Eukaryota</taxon>
        <taxon>Metazoa</taxon>
        <taxon>Porifera</taxon>
        <taxon>Hexactinellida</taxon>
        <taxon>Hexasterophora</taxon>
        <taxon>Lyssacinosida</taxon>
        <taxon>Leucopsacidae</taxon>
        <taxon>Oopsacas</taxon>
    </lineage>
</organism>
<dbReference type="InterPro" id="IPR002777">
    <property type="entry name" value="PFD_beta-like"/>
</dbReference>
<comment type="similarity">
    <text evidence="1">Belongs to the prefoldin subunit beta family.</text>
</comment>
<dbReference type="Pfam" id="PF01920">
    <property type="entry name" value="Prefoldin_2"/>
    <property type="match status" value="1"/>
</dbReference>
<dbReference type="FunFam" id="1.10.287.370:FF:000002">
    <property type="entry name" value="Prefoldin subunit 2"/>
    <property type="match status" value="1"/>
</dbReference>
<dbReference type="InterPro" id="IPR027235">
    <property type="entry name" value="PFD2"/>
</dbReference>
<dbReference type="GO" id="GO:0016272">
    <property type="term" value="C:prefoldin complex"/>
    <property type="evidence" value="ECO:0007669"/>
    <property type="project" value="InterPro"/>
</dbReference>
<evidence type="ECO:0000256" key="2">
    <source>
        <dbReference type="ARBA" id="ARBA00023186"/>
    </source>
</evidence>
<keyword evidence="2" id="KW-0143">Chaperone</keyword>
<name>A0AAV7KJR2_9METZ</name>
<evidence type="ECO:0000313" key="4">
    <source>
        <dbReference type="EMBL" id="KAI6661612.1"/>
    </source>
</evidence>
<gene>
    <name evidence="4" type="ORF">LOD99_13485</name>
</gene>
<evidence type="ECO:0000256" key="1">
    <source>
        <dbReference type="ARBA" id="ARBA00008045"/>
    </source>
</evidence>
<sequence length="136" mass="15470">MASSGTKKSKEEIVQHFQKLRSEQRSIAVKISEIEVDQNEHKLVIETLKELDPERKCFRMVGGVLVERDVVSVLPGLCVNYDKMGLILIKLNEQLLAKGKEINAYKDEYQIKVEGENDEKEIDTPSEKKTIQGVLV</sequence>
<dbReference type="PANTHER" id="PTHR13303">
    <property type="entry name" value="PREFOLDIN SUBUNIT 2"/>
    <property type="match status" value="1"/>
</dbReference>
<evidence type="ECO:0000313" key="5">
    <source>
        <dbReference type="Proteomes" id="UP001165289"/>
    </source>
</evidence>
<protein>
    <submittedName>
        <fullName evidence="4">Prefoldin subunit 2</fullName>
    </submittedName>
</protein>
<evidence type="ECO:0000256" key="3">
    <source>
        <dbReference type="ARBA" id="ARBA00024667"/>
    </source>
</evidence>
<dbReference type="Proteomes" id="UP001165289">
    <property type="component" value="Unassembled WGS sequence"/>
</dbReference>
<dbReference type="GO" id="GO:0051082">
    <property type="term" value="F:unfolded protein binding"/>
    <property type="evidence" value="ECO:0007669"/>
    <property type="project" value="InterPro"/>
</dbReference>
<proteinExistence type="inferred from homology"/>
<reference evidence="4 5" key="1">
    <citation type="journal article" date="2023" name="BMC Biol.">
        <title>The compact genome of the sponge Oopsacas minuta (Hexactinellida) is lacking key metazoan core genes.</title>
        <authorList>
            <person name="Santini S."/>
            <person name="Schenkelaars Q."/>
            <person name="Jourda C."/>
            <person name="Duchesne M."/>
            <person name="Belahbib H."/>
            <person name="Rocher C."/>
            <person name="Selva M."/>
            <person name="Riesgo A."/>
            <person name="Vervoort M."/>
            <person name="Leys S.P."/>
            <person name="Kodjabachian L."/>
            <person name="Le Bivic A."/>
            <person name="Borchiellini C."/>
            <person name="Claverie J.M."/>
            <person name="Renard E."/>
        </authorList>
    </citation>
    <scope>NUCLEOTIDE SEQUENCE [LARGE SCALE GENOMIC DNA]</scope>
    <source>
        <strain evidence="4">SPO-2</strain>
    </source>
</reference>
<dbReference type="AlphaFoldDB" id="A0AAV7KJR2"/>
<comment type="function">
    <text evidence="3">Binds specifically to cytosolic chaperonin (c-CPN) and transfers target proteins to it. Binds to nascent polypeptide chain and promotes folding in an environment in which there are many competing pathways for nonnative proteins.</text>
</comment>
<keyword evidence="5" id="KW-1185">Reference proteome</keyword>
<accession>A0AAV7KJR2</accession>
<dbReference type="EMBL" id="JAKMXF010000011">
    <property type="protein sequence ID" value="KAI6661612.1"/>
    <property type="molecule type" value="Genomic_DNA"/>
</dbReference>
<dbReference type="InterPro" id="IPR009053">
    <property type="entry name" value="Prefoldin"/>
</dbReference>
<dbReference type="GO" id="GO:0006457">
    <property type="term" value="P:protein folding"/>
    <property type="evidence" value="ECO:0007669"/>
    <property type="project" value="InterPro"/>
</dbReference>
<dbReference type="Gene3D" id="1.10.287.370">
    <property type="match status" value="1"/>
</dbReference>
<dbReference type="SUPFAM" id="SSF46579">
    <property type="entry name" value="Prefoldin"/>
    <property type="match status" value="1"/>
</dbReference>
<comment type="caution">
    <text evidence="4">The sequence shown here is derived from an EMBL/GenBank/DDBJ whole genome shotgun (WGS) entry which is preliminary data.</text>
</comment>
<dbReference type="CDD" id="cd23163">
    <property type="entry name" value="Prefoldin_2"/>
    <property type="match status" value="1"/>
</dbReference>